<feature type="domain" description="CHK kinase-like" evidence="1">
    <location>
        <begin position="147"/>
        <end position="330"/>
    </location>
</feature>
<organism evidence="2 3">
    <name type="scientific">Odynerus spinipes</name>
    <dbReference type="NCBI Taxonomy" id="1348599"/>
    <lineage>
        <taxon>Eukaryota</taxon>
        <taxon>Metazoa</taxon>
        <taxon>Ecdysozoa</taxon>
        <taxon>Arthropoda</taxon>
        <taxon>Hexapoda</taxon>
        <taxon>Insecta</taxon>
        <taxon>Pterygota</taxon>
        <taxon>Neoptera</taxon>
        <taxon>Endopterygota</taxon>
        <taxon>Hymenoptera</taxon>
        <taxon>Apocrita</taxon>
        <taxon>Aculeata</taxon>
        <taxon>Vespoidea</taxon>
        <taxon>Vespidae</taxon>
        <taxon>Eumeninae</taxon>
        <taxon>Odynerus</taxon>
    </lineage>
</organism>
<evidence type="ECO:0000259" key="1">
    <source>
        <dbReference type="SMART" id="SM00587"/>
    </source>
</evidence>
<dbReference type="InterPro" id="IPR011009">
    <property type="entry name" value="Kinase-like_dom_sf"/>
</dbReference>
<proteinExistence type="predicted"/>
<keyword evidence="3" id="KW-1185">Reference proteome</keyword>
<reference evidence="2" key="2">
    <citation type="journal article" date="2023" name="Commun. Biol.">
        <title>Intrasexual cuticular hydrocarbon dimorphism in a wasp sheds light on hydrocarbon biosynthesis genes in Hymenoptera.</title>
        <authorList>
            <person name="Moris V.C."/>
            <person name="Podsiadlowski L."/>
            <person name="Martin S."/>
            <person name="Oeyen J.P."/>
            <person name="Donath A."/>
            <person name="Petersen M."/>
            <person name="Wilbrandt J."/>
            <person name="Misof B."/>
            <person name="Liedtke D."/>
            <person name="Thamm M."/>
            <person name="Scheiner R."/>
            <person name="Schmitt T."/>
            <person name="Niehuis O."/>
        </authorList>
    </citation>
    <scope>NUCLEOTIDE SEQUENCE</scope>
    <source>
        <strain evidence="2">GBR_01_08_01A</strain>
    </source>
</reference>
<dbReference type="SMART" id="SM00587">
    <property type="entry name" value="CHK"/>
    <property type="match status" value="1"/>
</dbReference>
<gene>
    <name evidence="2" type="ORF">KPH14_004824</name>
</gene>
<dbReference type="PANTHER" id="PTHR11012:SF48">
    <property type="entry name" value="CHK KINASE-LIKE DOMAIN-CONTAINING PROTEIN-RELATED"/>
    <property type="match status" value="1"/>
</dbReference>
<dbReference type="SUPFAM" id="SSF56112">
    <property type="entry name" value="Protein kinase-like (PK-like)"/>
    <property type="match status" value="1"/>
</dbReference>
<accession>A0AAD9VQP5</accession>
<dbReference type="Pfam" id="PF02958">
    <property type="entry name" value="EcKL"/>
    <property type="match status" value="1"/>
</dbReference>
<evidence type="ECO:0000313" key="2">
    <source>
        <dbReference type="EMBL" id="KAK2582530.1"/>
    </source>
</evidence>
<dbReference type="EMBL" id="JAIFRP010000031">
    <property type="protein sequence ID" value="KAK2582530.1"/>
    <property type="molecule type" value="Genomic_DNA"/>
</dbReference>
<dbReference type="AlphaFoldDB" id="A0AAD9VQP5"/>
<dbReference type="InterPro" id="IPR015897">
    <property type="entry name" value="CHK_kinase-like"/>
</dbReference>
<dbReference type="Gene3D" id="3.90.1200.10">
    <property type="match status" value="1"/>
</dbReference>
<name>A0AAD9VQP5_9HYME</name>
<dbReference type="Proteomes" id="UP001258017">
    <property type="component" value="Unassembled WGS sequence"/>
</dbReference>
<reference evidence="2" key="1">
    <citation type="submission" date="2021-08" db="EMBL/GenBank/DDBJ databases">
        <authorList>
            <person name="Misof B."/>
            <person name="Oliver O."/>
            <person name="Podsiadlowski L."/>
            <person name="Donath A."/>
            <person name="Peters R."/>
            <person name="Mayer C."/>
            <person name="Rust J."/>
            <person name="Gunkel S."/>
            <person name="Lesny P."/>
            <person name="Martin S."/>
            <person name="Oeyen J.P."/>
            <person name="Petersen M."/>
            <person name="Panagiotis P."/>
            <person name="Wilbrandt J."/>
            <person name="Tanja T."/>
        </authorList>
    </citation>
    <scope>NUCLEOTIDE SEQUENCE</scope>
    <source>
        <strain evidence="2">GBR_01_08_01A</strain>
        <tissue evidence="2">Thorax + abdomen</tissue>
    </source>
</reference>
<dbReference type="InterPro" id="IPR004119">
    <property type="entry name" value="EcKL"/>
</dbReference>
<dbReference type="PANTHER" id="PTHR11012">
    <property type="entry name" value="PROTEIN KINASE-LIKE DOMAIN-CONTAINING"/>
    <property type="match status" value="1"/>
</dbReference>
<protein>
    <recommendedName>
        <fullName evidence="1">CHK kinase-like domain-containing protein</fullName>
    </recommendedName>
</protein>
<comment type="caution">
    <text evidence="2">The sequence shown here is derived from an EMBL/GenBank/DDBJ whole genome shotgun (WGS) entry which is preliminary data.</text>
</comment>
<evidence type="ECO:0000313" key="3">
    <source>
        <dbReference type="Proteomes" id="UP001258017"/>
    </source>
</evidence>
<sequence length="429" mass="49069">MSTTTDQRVQIVTNSKIELEGTCVPDGNVFDRLLTVDVVKDIVHCVLDNNVELINYCLRPYSEGKIGFLGSHQRLCVTLRHKNRRKSLDFFAKIIPYDVPDQADYIITRGIFIKEVIFYKEIIPTLCKSYTGERWCPNCYKVKDNYLIFEDLQREGYSMRSKLFNGELVTAALTTIAQMHAASLIAENHLAKPFNKLYPRAFEEKAFNLIGKTGEWFNAGVNAAVEVARYLGLDPSSIPSVSLKVQDAVKASTKKSNVVSHGDLWANNLMFNNDTPPKCLLVDFQLLRYCPLAHDVSQLLYLCTSRSFRRTQEEDMLKHYYAVLCETLKANRFSGRYPSWSELVQGIEEQRLGSLITAMLYFPTVLMDENLGAKIMNDPTTYSEYVFRDRANIVITNMKQDPEYNNRIAETIEELIELASRLNELPKPC</sequence>